<reference evidence="1" key="1">
    <citation type="submission" date="2014-09" db="EMBL/GenBank/DDBJ databases">
        <authorList>
            <person name="Magalhaes I.L.F."/>
            <person name="Oliveira U."/>
            <person name="Santos F.R."/>
            <person name="Vidigal T.H.D.A."/>
            <person name="Brescovit A.D."/>
            <person name="Santos A.J."/>
        </authorList>
    </citation>
    <scope>NUCLEOTIDE SEQUENCE</scope>
    <source>
        <tissue evidence="1">Shoot tissue taken approximately 20 cm above the soil surface</tissue>
    </source>
</reference>
<evidence type="ECO:0000313" key="1">
    <source>
        <dbReference type="EMBL" id="JAE16225.1"/>
    </source>
</evidence>
<dbReference type="EMBL" id="GBRH01181671">
    <property type="protein sequence ID" value="JAE16225.1"/>
    <property type="molecule type" value="Transcribed_RNA"/>
</dbReference>
<name>A0A0A9FTN0_ARUDO</name>
<sequence>MNTYWLHKSTLDTEISTLYPSYFLEKRKKVLLLQK</sequence>
<protein>
    <submittedName>
        <fullName evidence="1">Uncharacterized protein</fullName>
    </submittedName>
</protein>
<organism evidence="1">
    <name type="scientific">Arundo donax</name>
    <name type="common">Giant reed</name>
    <name type="synonym">Donax arundinaceus</name>
    <dbReference type="NCBI Taxonomy" id="35708"/>
    <lineage>
        <taxon>Eukaryota</taxon>
        <taxon>Viridiplantae</taxon>
        <taxon>Streptophyta</taxon>
        <taxon>Embryophyta</taxon>
        <taxon>Tracheophyta</taxon>
        <taxon>Spermatophyta</taxon>
        <taxon>Magnoliopsida</taxon>
        <taxon>Liliopsida</taxon>
        <taxon>Poales</taxon>
        <taxon>Poaceae</taxon>
        <taxon>PACMAD clade</taxon>
        <taxon>Arundinoideae</taxon>
        <taxon>Arundineae</taxon>
        <taxon>Arundo</taxon>
    </lineage>
</organism>
<accession>A0A0A9FTN0</accession>
<dbReference type="AlphaFoldDB" id="A0A0A9FTN0"/>
<reference evidence="1" key="2">
    <citation type="journal article" date="2015" name="Data Brief">
        <title>Shoot transcriptome of the giant reed, Arundo donax.</title>
        <authorList>
            <person name="Barrero R.A."/>
            <person name="Guerrero F.D."/>
            <person name="Moolhuijzen P."/>
            <person name="Goolsby J.A."/>
            <person name="Tidwell J."/>
            <person name="Bellgard S.E."/>
            <person name="Bellgard M.I."/>
        </authorList>
    </citation>
    <scope>NUCLEOTIDE SEQUENCE</scope>
    <source>
        <tissue evidence="1">Shoot tissue taken approximately 20 cm above the soil surface</tissue>
    </source>
</reference>
<proteinExistence type="predicted"/>